<dbReference type="InterPro" id="IPR009080">
    <property type="entry name" value="tRNAsynth_Ia_anticodon-bd"/>
</dbReference>
<proteinExistence type="inferred from homology"/>
<dbReference type="SUPFAM" id="SSF47323">
    <property type="entry name" value="Anticodon-binding domain of a subclass of class I aminoacyl-tRNA synthetases"/>
    <property type="match status" value="1"/>
</dbReference>
<dbReference type="InterPro" id="IPR008909">
    <property type="entry name" value="DALR_anticod-bd"/>
</dbReference>
<evidence type="ECO:0000256" key="6">
    <source>
        <dbReference type="ARBA" id="ARBA00022917"/>
    </source>
</evidence>
<evidence type="ECO:0000256" key="8">
    <source>
        <dbReference type="ARBA" id="ARBA00033033"/>
    </source>
</evidence>
<dbReference type="InterPro" id="IPR005148">
    <property type="entry name" value="Arg-tRNA-synth_N"/>
</dbReference>
<evidence type="ECO:0000256" key="3">
    <source>
        <dbReference type="ARBA" id="ARBA00022598"/>
    </source>
</evidence>
<evidence type="ECO:0000256" key="2">
    <source>
        <dbReference type="ARBA" id="ARBA00012837"/>
    </source>
</evidence>
<dbReference type="CDD" id="cd00671">
    <property type="entry name" value="ArgRS_core"/>
    <property type="match status" value="1"/>
</dbReference>
<dbReference type="InterPro" id="IPR001412">
    <property type="entry name" value="aa-tRNA-synth_I_CS"/>
</dbReference>
<dbReference type="Pfam" id="PF00750">
    <property type="entry name" value="tRNA-synt_1d"/>
    <property type="match status" value="1"/>
</dbReference>
<dbReference type="Pfam" id="PF05746">
    <property type="entry name" value="DALR_1"/>
    <property type="match status" value="1"/>
</dbReference>
<name>A0ABR2ICV7_9EUKA</name>
<dbReference type="PROSITE" id="PS00178">
    <property type="entry name" value="AA_TRNA_LIGASE_I"/>
    <property type="match status" value="1"/>
</dbReference>
<keyword evidence="4 10" id="KW-0547">Nucleotide-binding</keyword>
<keyword evidence="7 10" id="KW-0030">Aminoacyl-tRNA synthetase</keyword>
<evidence type="ECO:0000256" key="4">
    <source>
        <dbReference type="ARBA" id="ARBA00022741"/>
    </source>
</evidence>
<dbReference type="SUPFAM" id="SSF55190">
    <property type="entry name" value="Arginyl-tRNA synthetase (ArgRS), N-terminal 'additional' domain"/>
    <property type="match status" value="1"/>
</dbReference>
<keyword evidence="6 10" id="KW-0648">Protein biosynthesis</keyword>
<dbReference type="InterPro" id="IPR014729">
    <property type="entry name" value="Rossmann-like_a/b/a_fold"/>
</dbReference>
<evidence type="ECO:0000256" key="7">
    <source>
        <dbReference type="ARBA" id="ARBA00023146"/>
    </source>
</evidence>
<dbReference type="Gene3D" id="3.30.1360.70">
    <property type="entry name" value="Arginyl tRNA synthetase N-terminal domain"/>
    <property type="match status" value="1"/>
</dbReference>
<evidence type="ECO:0000313" key="14">
    <source>
        <dbReference type="Proteomes" id="UP001470230"/>
    </source>
</evidence>
<organism evidence="13 14">
    <name type="scientific">Tritrichomonas musculus</name>
    <dbReference type="NCBI Taxonomy" id="1915356"/>
    <lineage>
        <taxon>Eukaryota</taxon>
        <taxon>Metamonada</taxon>
        <taxon>Parabasalia</taxon>
        <taxon>Tritrichomonadida</taxon>
        <taxon>Tritrichomonadidae</taxon>
        <taxon>Tritrichomonas</taxon>
    </lineage>
</organism>
<comment type="catalytic activity">
    <reaction evidence="9">
        <text>tRNA(Arg) + L-arginine + ATP = L-arginyl-tRNA(Arg) + AMP + diphosphate</text>
        <dbReference type="Rhea" id="RHEA:20301"/>
        <dbReference type="Rhea" id="RHEA-COMP:9658"/>
        <dbReference type="Rhea" id="RHEA-COMP:9673"/>
        <dbReference type="ChEBI" id="CHEBI:30616"/>
        <dbReference type="ChEBI" id="CHEBI:32682"/>
        <dbReference type="ChEBI" id="CHEBI:33019"/>
        <dbReference type="ChEBI" id="CHEBI:78442"/>
        <dbReference type="ChEBI" id="CHEBI:78513"/>
        <dbReference type="ChEBI" id="CHEBI:456215"/>
        <dbReference type="EC" id="6.1.1.19"/>
    </reaction>
</comment>
<evidence type="ECO:0000259" key="11">
    <source>
        <dbReference type="SMART" id="SM00836"/>
    </source>
</evidence>
<dbReference type="PRINTS" id="PR01038">
    <property type="entry name" value="TRNASYNTHARG"/>
</dbReference>
<accession>A0ABR2ICV7</accession>
<dbReference type="Gene3D" id="3.40.50.620">
    <property type="entry name" value="HUPs"/>
    <property type="match status" value="1"/>
</dbReference>
<evidence type="ECO:0000256" key="1">
    <source>
        <dbReference type="ARBA" id="ARBA00005594"/>
    </source>
</evidence>
<feature type="domain" description="DALR anticodon binding" evidence="11">
    <location>
        <begin position="467"/>
        <end position="585"/>
    </location>
</feature>
<dbReference type="PANTHER" id="PTHR11956">
    <property type="entry name" value="ARGINYL-TRNA SYNTHETASE"/>
    <property type="match status" value="1"/>
</dbReference>
<evidence type="ECO:0000256" key="5">
    <source>
        <dbReference type="ARBA" id="ARBA00022840"/>
    </source>
</evidence>
<dbReference type="EC" id="6.1.1.19" evidence="2"/>
<dbReference type="PANTHER" id="PTHR11956:SF5">
    <property type="entry name" value="ARGININE--TRNA LIGASE, CYTOPLASMIC"/>
    <property type="match status" value="1"/>
</dbReference>
<comment type="caution">
    <text evidence="13">The sequence shown here is derived from an EMBL/GenBank/DDBJ whole genome shotgun (WGS) entry which is preliminary data.</text>
</comment>
<evidence type="ECO:0000256" key="10">
    <source>
        <dbReference type="RuleBase" id="RU363038"/>
    </source>
</evidence>
<evidence type="ECO:0000313" key="13">
    <source>
        <dbReference type="EMBL" id="KAK8860479.1"/>
    </source>
</evidence>
<dbReference type="HAMAP" id="MF_00123">
    <property type="entry name" value="Arg_tRNA_synth"/>
    <property type="match status" value="1"/>
</dbReference>
<dbReference type="InterPro" id="IPR001278">
    <property type="entry name" value="Arg-tRNA-ligase"/>
</dbReference>
<dbReference type="NCBIfam" id="TIGR00456">
    <property type="entry name" value="argS"/>
    <property type="match status" value="1"/>
</dbReference>
<evidence type="ECO:0000259" key="12">
    <source>
        <dbReference type="SMART" id="SM01016"/>
    </source>
</evidence>
<dbReference type="InterPro" id="IPR036695">
    <property type="entry name" value="Arg-tRNA-synth_N_sf"/>
</dbReference>
<dbReference type="CDD" id="cd07956">
    <property type="entry name" value="Anticodon_Ia_Arg"/>
    <property type="match status" value="1"/>
</dbReference>
<dbReference type="SUPFAM" id="SSF52374">
    <property type="entry name" value="Nucleotidylyl transferase"/>
    <property type="match status" value="1"/>
</dbReference>
<sequence length="585" mass="67432">MDHNWLDIRKNLSDLIYASSQKTEGFNKDFEPEVRIADPRFGDFQANGVLGFAKKNKQKPRALAEALLKQIKQDQTLDQFDIELSGPGFLNIRVKPEFLQGWVKQFNGHCDLTQIYKDKTVVIDYSCPNSAKQMHVGHLRSIIIGECIQRLMRFCGANVIRDNHIGDWGTQFGILIMAVKREKIDVGKIDESQAIETFERLYKEGVALTKEDPKYLEEARRELVALQKGDQENTQIWEKINEVSYRSFQVIYDLMDIQFDYVLGESFYRDKVDRVYKELEDLKLAEISNGALVVFHRDVPRFKEQPFIVRKSDGASNYAATDLATILYRVEHFHANEIIYVTDGRQQDHFQLLFLTVNKWFPSFNRPIPKLDHVWFGTVLGEDGKAIKTRSGESIKLKQLIDEGISRALEVVKVKNPDLTEEEQKEVARVVGISAIKYADLSQNRTNDYAFSWDKMLNFDGNTAPYLLYGVARIYAIFRKMNKDPKAPINTDNMDLFSSPEELALAKKLIAFPGVIDQVLEDLRPHFLCKYLFDLTSSFSSFYNVNRIVGEPEPIENKRVLLCQFTLYILETGLKLLGIETLQKM</sequence>
<dbReference type="InterPro" id="IPR035684">
    <property type="entry name" value="ArgRS_core"/>
</dbReference>
<feature type="domain" description="Arginyl tRNA synthetase N-terminal" evidence="12">
    <location>
        <begin position="10"/>
        <end position="94"/>
    </location>
</feature>
<dbReference type="Gene3D" id="1.10.730.10">
    <property type="entry name" value="Isoleucyl-tRNA Synthetase, Domain 1"/>
    <property type="match status" value="1"/>
</dbReference>
<keyword evidence="14" id="KW-1185">Reference proteome</keyword>
<reference evidence="13 14" key="1">
    <citation type="submission" date="2024-04" db="EMBL/GenBank/DDBJ databases">
        <title>Tritrichomonas musculus Genome.</title>
        <authorList>
            <person name="Alves-Ferreira E."/>
            <person name="Grigg M."/>
            <person name="Lorenzi H."/>
            <person name="Galac M."/>
        </authorList>
    </citation>
    <scope>NUCLEOTIDE SEQUENCE [LARGE SCALE GENOMIC DNA]</scope>
    <source>
        <strain evidence="13 14">EAF2021</strain>
    </source>
</reference>
<evidence type="ECO:0000256" key="9">
    <source>
        <dbReference type="ARBA" id="ARBA00049339"/>
    </source>
</evidence>
<dbReference type="Proteomes" id="UP001470230">
    <property type="component" value="Unassembled WGS sequence"/>
</dbReference>
<dbReference type="SMART" id="SM01016">
    <property type="entry name" value="Arg_tRNA_synt_N"/>
    <property type="match status" value="1"/>
</dbReference>
<dbReference type="SMART" id="SM00836">
    <property type="entry name" value="DALR_1"/>
    <property type="match status" value="1"/>
</dbReference>
<dbReference type="EMBL" id="JAPFFF010000018">
    <property type="protein sequence ID" value="KAK8860479.1"/>
    <property type="molecule type" value="Genomic_DNA"/>
</dbReference>
<protein>
    <recommendedName>
        <fullName evidence="2">arginine--tRNA ligase</fullName>
        <ecNumber evidence="2">6.1.1.19</ecNumber>
    </recommendedName>
    <alternativeName>
        <fullName evidence="8">Arginyl-tRNA synthetase</fullName>
    </alternativeName>
</protein>
<keyword evidence="5 10" id="KW-0067">ATP-binding</keyword>
<dbReference type="Pfam" id="PF03485">
    <property type="entry name" value="Arg_tRNA_synt_N"/>
    <property type="match status" value="1"/>
</dbReference>
<comment type="similarity">
    <text evidence="1 10">Belongs to the class-I aminoacyl-tRNA synthetase family.</text>
</comment>
<gene>
    <name evidence="13" type="ORF">M9Y10_012144</name>
</gene>
<keyword evidence="3 10" id="KW-0436">Ligase</keyword>